<organism evidence="2 3">
    <name type="scientific">Gossypium schwendimanii</name>
    <name type="common">Cotton</name>
    <dbReference type="NCBI Taxonomy" id="34291"/>
    <lineage>
        <taxon>Eukaryota</taxon>
        <taxon>Viridiplantae</taxon>
        <taxon>Streptophyta</taxon>
        <taxon>Embryophyta</taxon>
        <taxon>Tracheophyta</taxon>
        <taxon>Spermatophyta</taxon>
        <taxon>Magnoliopsida</taxon>
        <taxon>eudicotyledons</taxon>
        <taxon>Gunneridae</taxon>
        <taxon>Pentapetalae</taxon>
        <taxon>rosids</taxon>
        <taxon>malvids</taxon>
        <taxon>Malvales</taxon>
        <taxon>Malvaceae</taxon>
        <taxon>Malvoideae</taxon>
        <taxon>Gossypium</taxon>
    </lineage>
</organism>
<name>A0A7J9N5W3_GOSSC</name>
<proteinExistence type="predicted"/>
<reference evidence="2 3" key="1">
    <citation type="journal article" date="2019" name="Genome Biol. Evol.">
        <title>Insights into the evolution of the New World diploid cottons (Gossypium, subgenus Houzingenia) based on genome sequencing.</title>
        <authorList>
            <person name="Grover C.E."/>
            <person name="Arick M.A. 2nd"/>
            <person name="Thrash A."/>
            <person name="Conover J.L."/>
            <person name="Sanders W.S."/>
            <person name="Peterson D.G."/>
            <person name="Frelichowski J.E."/>
            <person name="Scheffler J.A."/>
            <person name="Scheffler B.E."/>
            <person name="Wendel J.F."/>
        </authorList>
    </citation>
    <scope>NUCLEOTIDE SEQUENCE [LARGE SCALE GENOMIC DNA]</scope>
    <source>
        <strain evidence="2">1</strain>
        <tissue evidence="2">Leaf</tissue>
    </source>
</reference>
<dbReference type="OrthoDB" id="962061at2759"/>
<evidence type="ECO:0000259" key="1">
    <source>
        <dbReference type="Pfam" id="PF10536"/>
    </source>
</evidence>
<dbReference type="AlphaFoldDB" id="A0A7J9N5W3"/>
<protein>
    <recommendedName>
        <fullName evidence="1">Aminotransferase-like plant mobile domain-containing protein</fullName>
    </recommendedName>
</protein>
<dbReference type="Proteomes" id="UP000593576">
    <property type="component" value="Unassembled WGS sequence"/>
</dbReference>
<evidence type="ECO:0000313" key="2">
    <source>
        <dbReference type="EMBL" id="MBA0878620.1"/>
    </source>
</evidence>
<dbReference type="EMBL" id="JABFAF010272356">
    <property type="protein sequence ID" value="MBA0878620.1"/>
    <property type="molecule type" value="Genomic_DNA"/>
</dbReference>
<feature type="non-terminal residue" evidence="2">
    <location>
        <position position="115"/>
    </location>
</feature>
<evidence type="ECO:0000313" key="3">
    <source>
        <dbReference type="Proteomes" id="UP000593576"/>
    </source>
</evidence>
<feature type="domain" description="Aminotransferase-like plant mobile" evidence="1">
    <location>
        <begin position="1"/>
        <end position="56"/>
    </location>
</feature>
<gene>
    <name evidence="2" type="ORF">Goshw_001471</name>
</gene>
<accession>A0A7J9N5W3</accession>
<sequence length="115" mass="14031">FQWTPYEDPAIRAVIPYEYLQNPNAWHVKVALINYATVEMHQSDRVLRQFGCRQSIFVAPERFWSYYIQMWEDRYDYVPIREPIIIPELACMPEYMPLFRIHGKPYLLSTEERQR</sequence>
<dbReference type="Pfam" id="PF10536">
    <property type="entry name" value="PMD"/>
    <property type="match status" value="1"/>
</dbReference>
<comment type="caution">
    <text evidence="2">The sequence shown here is derived from an EMBL/GenBank/DDBJ whole genome shotgun (WGS) entry which is preliminary data.</text>
</comment>
<dbReference type="InterPro" id="IPR019557">
    <property type="entry name" value="AminoTfrase-like_pln_mobile"/>
</dbReference>
<keyword evidence="3" id="KW-1185">Reference proteome</keyword>